<evidence type="ECO:0000256" key="8">
    <source>
        <dbReference type="SAM" id="Phobius"/>
    </source>
</evidence>
<feature type="transmembrane region" description="Helical" evidence="8">
    <location>
        <begin position="200"/>
        <end position="219"/>
    </location>
</feature>
<dbReference type="GO" id="GO:0022857">
    <property type="term" value="F:transmembrane transporter activity"/>
    <property type="evidence" value="ECO:0007669"/>
    <property type="project" value="InterPro"/>
</dbReference>
<dbReference type="PANTHER" id="PTHR30472:SF64">
    <property type="entry name" value="IRON(3+)-HYDROXAMATE IMPORT SYSTEM PERMEASE PROTEIN FHUG"/>
    <property type="match status" value="1"/>
</dbReference>
<feature type="transmembrane region" description="Helical" evidence="8">
    <location>
        <begin position="287"/>
        <end position="306"/>
    </location>
</feature>
<dbReference type="SUPFAM" id="SSF81345">
    <property type="entry name" value="ABC transporter involved in vitamin B12 uptake, BtuC"/>
    <property type="match status" value="1"/>
</dbReference>
<feature type="transmembrane region" description="Helical" evidence="8">
    <location>
        <begin position="93"/>
        <end position="111"/>
    </location>
</feature>
<dbReference type="PANTHER" id="PTHR30472">
    <property type="entry name" value="FERRIC ENTEROBACTIN TRANSPORT SYSTEM PERMEASE PROTEIN"/>
    <property type="match status" value="1"/>
</dbReference>
<dbReference type="CDD" id="cd06550">
    <property type="entry name" value="TM_ABC_iron-siderophores_like"/>
    <property type="match status" value="1"/>
</dbReference>
<dbReference type="RefSeq" id="WP_057979239.1">
    <property type="nucleotide sequence ID" value="NZ_LKHP01000012.1"/>
</dbReference>
<dbReference type="STRING" id="908809.ABG79_01924"/>
<evidence type="ECO:0000313" key="10">
    <source>
        <dbReference type="Proteomes" id="UP000052015"/>
    </source>
</evidence>
<feature type="transmembrane region" description="Helical" evidence="8">
    <location>
        <begin position="318"/>
        <end position="335"/>
    </location>
</feature>
<dbReference type="Pfam" id="PF01032">
    <property type="entry name" value="FecCD"/>
    <property type="match status" value="1"/>
</dbReference>
<dbReference type="OrthoDB" id="9792889at2"/>
<protein>
    <submittedName>
        <fullName evidence="9">Iron-uptake system permease protein FeuC</fullName>
    </submittedName>
</protein>
<feature type="transmembrane region" description="Helical" evidence="8">
    <location>
        <begin position="248"/>
        <end position="272"/>
    </location>
</feature>
<feature type="transmembrane region" description="Helical" evidence="8">
    <location>
        <begin position="9"/>
        <end position="28"/>
    </location>
</feature>
<keyword evidence="5 8" id="KW-0812">Transmembrane</keyword>
<organism evidence="9 10">
    <name type="scientific">Caloramator mitchellensis</name>
    <dbReference type="NCBI Taxonomy" id="908809"/>
    <lineage>
        <taxon>Bacteria</taxon>
        <taxon>Bacillati</taxon>
        <taxon>Bacillota</taxon>
        <taxon>Clostridia</taxon>
        <taxon>Eubacteriales</taxon>
        <taxon>Clostridiaceae</taxon>
        <taxon>Caloramator</taxon>
    </lineage>
</organism>
<accession>A0A0R3JVH6</accession>
<feature type="transmembrane region" description="Helical" evidence="8">
    <location>
        <begin position="123"/>
        <end position="145"/>
    </location>
</feature>
<reference evidence="9 10" key="1">
    <citation type="submission" date="2015-09" db="EMBL/GenBank/DDBJ databases">
        <title>Draft genome sequence of a Caloramator mitchellensis, a moderate thermophile from the Great Artesian Basin of Australia.</title>
        <authorList>
            <person name="Patel B.K."/>
        </authorList>
    </citation>
    <scope>NUCLEOTIDE SEQUENCE [LARGE SCALE GENOMIC DNA]</scope>
    <source>
        <strain evidence="9 10">VF08</strain>
    </source>
</reference>
<keyword evidence="6 8" id="KW-1133">Transmembrane helix</keyword>
<evidence type="ECO:0000256" key="7">
    <source>
        <dbReference type="ARBA" id="ARBA00023136"/>
    </source>
</evidence>
<dbReference type="Proteomes" id="UP000052015">
    <property type="component" value="Unassembled WGS sequence"/>
</dbReference>
<dbReference type="GO" id="GO:0033214">
    <property type="term" value="P:siderophore-iron import into cell"/>
    <property type="evidence" value="ECO:0007669"/>
    <property type="project" value="TreeGrafter"/>
</dbReference>
<comment type="subcellular location">
    <subcellularLocation>
        <location evidence="1">Cell membrane</location>
        <topology evidence="1">Multi-pass membrane protein</topology>
    </subcellularLocation>
</comment>
<proteinExistence type="inferred from homology"/>
<dbReference type="AlphaFoldDB" id="A0A0R3JVH6"/>
<sequence length="337" mass="36585">MKRLNNRNFIAVASILIALIFIAIVISLNVGSFKIGAVDIIKTLLGQGTKKHNIIIFDIRLPRIIIAILVAAALSISGAVLQGVTKNDLADPGMLGISSGAALAVVVYIYLMNGNVYDGVSSLTIFTLPIIAFIGAFIGALLIYIFAWKRGTNSNRLILMGIGINSVFSALLVIFQLRFTTQEFNRVMIWTLGSLWGTDWRYVIAAFPGILVASFIAYYKSRFLDVLNLGDEISIGLGVKLEKERRNLLFLSVLLSAIATSVSGTLAFLGLISPHIARNLVGAKHKIMIPISVMIGTFLLLVSDAISRNLIITGEMPVGIIISIIGVPYFVYLMIKQ</sequence>
<name>A0A0R3JVH6_CALMK</name>
<keyword evidence="10" id="KW-1185">Reference proteome</keyword>
<keyword evidence="4" id="KW-1003">Cell membrane</keyword>
<dbReference type="FunFam" id="1.10.3470.10:FF:000001">
    <property type="entry name" value="Vitamin B12 ABC transporter permease BtuC"/>
    <property type="match status" value="1"/>
</dbReference>
<feature type="transmembrane region" description="Helical" evidence="8">
    <location>
        <begin position="61"/>
        <end position="81"/>
    </location>
</feature>
<keyword evidence="7 8" id="KW-0472">Membrane</keyword>
<dbReference type="InterPro" id="IPR037294">
    <property type="entry name" value="ABC_BtuC-like"/>
</dbReference>
<evidence type="ECO:0000256" key="4">
    <source>
        <dbReference type="ARBA" id="ARBA00022475"/>
    </source>
</evidence>
<evidence type="ECO:0000313" key="9">
    <source>
        <dbReference type="EMBL" id="KRQ86301.1"/>
    </source>
</evidence>
<evidence type="ECO:0000256" key="1">
    <source>
        <dbReference type="ARBA" id="ARBA00004651"/>
    </source>
</evidence>
<gene>
    <name evidence="9" type="primary">feuC</name>
    <name evidence="9" type="ORF">ABG79_01924</name>
</gene>
<dbReference type="GO" id="GO:0005886">
    <property type="term" value="C:plasma membrane"/>
    <property type="evidence" value="ECO:0007669"/>
    <property type="project" value="UniProtKB-SubCell"/>
</dbReference>
<dbReference type="EMBL" id="LKHP01000012">
    <property type="protein sequence ID" value="KRQ86301.1"/>
    <property type="molecule type" value="Genomic_DNA"/>
</dbReference>
<evidence type="ECO:0000256" key="3">
    <source>
        <dbReference type="ARBA" id="ARBA00022448"/>
    </source>
</evidence>
<evidence type="ECO:0000256" key="5">
    <source>
        <dbReference type="ARBA" id="ARBA00022692"/>
    </source>
</evidence>
<keyword evidence="3" id="KW-0813">Transport</keyword>
<dbReference type="Gene3D" id="1.10.3470.10">
    <property type="entry name" value="ABC transporter involved in vitamin B12 uptake, BtuC"/>
    <property type="match status" value="1"/>
</dbReference>
<feature type="transmembrane region" description="Helical" evidence="8">
    <location>
        <begin position="157"/>
        <end position="180"/>
    </location>
</feature>
<dbReference type="InterPro" id="IPR000522">
    <property type="entry name" value="ABC_transptr_permease_BtuC"/>
</dbReference>
<evidence type="ECO:0000256" key="6">
    <source>
        <dbReference type="ARBA" id="ARBA00022989"/>
    </source>
</evidence>
<comment type="caution">
    <text evidence="9">The sequence shown here is derived from an EMBL/GenBank/DDBJ whole genome shotgun (WGS) entry which is preliminary data.</text>
</comment>
<dbReference type="PATRIC" id="fig|908809.3.peg.1927"/>
<comment type="similarity">
    <text evidence="2">Belongs to the binding-protein-dependent transport system permease family. FecCD subfamily.</text>
</comment>
<evidence type="ECO:0000256" key="2">
    <source>
        <dbReference type="ARBA" id="ARBA00007935"/>
    </source>
</evidence>